<feature type="transmembrane region" description="Helical" evidence="2">
    <location>
        <begin position="251"/>
        <end position="268"/>
    </location>
</feature>
<dbReference type="InterPro" id="IPR018702">
    <property type="entry name" value="DUF2207"/>
</dbReference>
<comment type="caution">
    <text evidence="6">The sequence shown here is derived from an EMBL/GenBank/DDBJ whole genome shotgun (WGS) entry which is preliminary data.</text>
</comment>
<feature type="domain" description="DUF2207" evidence="4">
    <location>
        <begin position="45"/>
        <end position="232"/>
    </location>
</feature>
<feature type="transmembrane region" description="Helical" evidence="2">
    <location>
        <begin position="436"/>
        <end position="457"/>
    </location>
</feature>
<evidence type="ECO:0000313" key="7">
    <source>
        <dbReference type="Proteomes" id="UP001596550"/>
    </source>
</evidence>
<feature type="signal peptide" evidence="3">
    <location>
        <begin position="1"/>
        <end position="18"/>
    </location>
</feature>
<feature type="domain" description="Predicted membrane protein YciQ-like C-terminal" evidence="5">
    <location>
        <begin position="468"/>
        <end position="578"/>
    </location>
</feature>
<feature type="transmembrane region" description="Helical" evidence="2">
    <location>
        <begin position="498"/>
        <end position="516"/>
    </location>
</feature>
<evidence type="ECO:0000313" key="6">
    <source>
        <dbReference type="EMBL" id="MFC7348839.1"/>
    </source>
</evidence>
<keyword evidence="3" id="KW-0732">Signal</keyword>
<protein>
    <submittedName>
        <fullName evidence="6">DUF2207 family protein</fullName>
    </submittedName>
</protein>
<reference evidence="7" key="1">
    <citation type="journal article" date="2019" name="Int. J. Syst. Evol. Microbiol.">
        <title>The Global Catalogue of Microorganisms (GCM) 10K type strain sequencing project: providing services to taxonomists for standard genome sequencing and annotation.</title>
        <authorList>
            <consortium name="The Broad Institute Genomics Platform"/>
            <consortium name="The Broad Institute Genome Sequencing Center for Infectious Disease"/>
            <person name="Wu L."/>
            <person name="Ma J."/>
        </authorList>
    </citation>
    <scope>NUCLEOTIDE SEQUENCE [LARGE SCALE GENOMIC DNA]</scope>
    <source>
        <strain evidence="7">CCUG 54781</strain>
    </source>
</reference>
<dbReference type="EMBL" id="JBHTCR010000014">
    <property type="protein sequence ID" value="MFC7348839.1"/>
    <property type="molecule type" value="Genomic_DNA"/>
</dbReference>
<sequence>MKNFIHIIALFFCIFVFAQDVTVALPVESEDFIKNTQEDVQRERIVSFNSDIHIAENANVTVTETIKVYASGYEIKRGIFRALPTVRNINGRKEKVEYNIIAVEKNGSAEPYHKETKNGIFTIYIGSKDSYLEPGFYTYKIIYKTQDQIGKFKGYDEFYWNVNGTDWSFPVESIQATVHLPNGADILQNSCYTGVQGSTERNCTAKNVSATEIIFNAKYLQQHENLTVAVGFKAGILKEPSGFSKWISRNWPSLALVFVSLYLLFYYYTNWKKYGKDPEKPIVIPQFNAPGNLSPASLGYIDKGQFETSFVTANLVDLSVKGFVDIDEIKGTKESYATRIFNIKKLKSHDSSLQNDQKQLVQKLFGNKDHISVDGSFNSTVKNAIEDFEKAVTKLTKVYLEKISNKKIVTKALKIILATFFIALLISSLFTWNFKILLMGSVMLIFASLFVALLIIVWEDGKKLIFAVIFFFAMALFAPLIVMAFVENDDVSAFESNCFKFLIFGGVSLLIFRYLIKKPTEEKVKMEAEIEGFKMYLSVAEENQLKFHNPPEMTTDVYEKFLPYAIVFGVEGIWGKRFRDKLQETVDADEEQYVNVHNYAGYGFANSFTNTLKETSAMPISSFSSSSSSSGSSRSSSYSGGSSSSGSSGGGSSGAGGGGGGGGGW</sequence>
<dbReference type="Pfam" id="PF20990">
    <property type="entry name" value="DUF2207_C"/>
    <property type="match status" value="2"/>
</dbReference>
<feature type="compositionally biased region" description="Low complexity" evidence="1">
    <location>
        <begin position="621"/>
        <end position="646"/>
    </location>
</feature>
<keyword evidence="2" id="KW-0812">Transmembrane</keyword>
<dbReference type="Proteomes" id="UP001596550">
    <property type="component" value="Unassembled WGS sequence"/>
</dbReference>
<evidence type="ECO:0000256" key="3">
    <source>
        <dbReference type="SAM" id="SignalP"/>
    </source>
</evidence>
<feature type="domain" description="Predicted membrane protein YciQ-like C-terminal" evidence="5">
    <location>
        <begin position="286"/>
        <end position="456"/>
    </location>
</feature>
<proteinExistence type="predicted"/>
<dbReference type="RefSeq" id="WP_378183333.1">
    <property type="nucleotide sequence ID" value="NZ_JBHTCR010000014.1"/>
</dbReference>
<keyword evidence="2" id="KW-0472">Membrane</keyword>
<evidence type="ECO:0000256" key="2">
    <source>
        <dbReference type="SAM" id="Phobius"/>
    </source>
</evidence>
<name>A0ABW2M1V8_9FLAO</name>
<gene>
    <name evidence="6" type="ORF">ACFQO9_19145</name>
</gene>
<accession>A0ABW2M1V8</accession>
<evidence type="ECO:0000256" key="1">
    <source>
        <dbReference type="SAM" id="MobiDB-lite"/>
    </source>
</evidence>
<evidence type="ECO:0000259" key="5">
    <source>
        <dbReference type="Pfam" id="PF20990"/>
    </source>
</evidence>
<keyword evidence="7" id="KW-1185">Reference proteome</keyword>
<feature type="compositionally biased region" description="Gly residues" evidence="1">
    <location>
        <begin position="647"/>
        <end position="665"/>
    </location>
</feature>
<evidence type="ECO:0000259" key="4">
    <source>
        <dbReference type="Pfam" id="PF09972"/>
    </source>
</evidence>
<feature type="transmembrane region" description="Helical" evidence="2">
    <location>
        <begin position="464"/>
        <end position="486"/>
    </location>
</feature>
<feature type="chain" id="PRO_5045299701" evidence="3">
    <location>
        <begin position="19"/>
        <end position="665"/>
    </location>
</feature>
<dbReference type="InterPro" id="IPR048389">
    <property type="entry name" value="YciQ-like_C"/>
</dbReference>
<organism evidence="6 7">
    <name type="scientific">Chryseobacterium zhengzhouense</name>
    <dbReference type="NCBI Taxonomy" id="1636086"/>
    <lineage>
        <taxon>Bacteria</taxon>
        <taxon>Pseudomonadati</taxon>
        <taxon>Bacteroidota</taxon>
        <taxon>Flavobacteriia</taxon>
        <taxon>Flavobacteriales</taxon>
        <taxon>Weeksellaceae</taxon>
        <taxon>Chryseobacterium group</taxon>
        <taxon>Chryseobacterium</taxon>
    </lineage>
</organism>
<keyword evidence="2" id="KW-1133">Transmembrane helix</keyword>
<dbReference type="Pfam" id="PF09972">
    <property type="entry name" value="DUF2207"/>
    <property type="match status" value="1"/>
</dbReference>
<feature type="transmembrane region" description="Helical" evidence="2">
    <location>
        <begin position="412"/>
        <end position="430"/>
    </location>
</feature>
<feature type="region of interest" description="Disordered" evidence="1">
    <location>
        <begin position="620"/>
        <end position="665"/>
    </location>
</feature>